<sequence>MATYSRRTRIAAPLEAVWAFHGQIDGLEALTPGWMGLRVEGVVGPDGDAAPAELFEGSEISMASRPFGVAPESRWRSRIVARERDDGYRLFRDDMVGGPFSVWVHTHEFYGDGDETVMIDTVEYEFPAGAVGPLVDRLAVVGFEPMFRYRHRQTKALLEGDSSPDWMPAVDRDTPEAAEDNT</sequence>
<dbReference type="SUPFAM" id="SSF55961">
    <property type="entry name" value="Bet v1-like"/>
    <property type="match status" value="1"/>
</dbReference>
<evidence type="ECO:0000313" key="2">
    <source>
        <dbReference type="EMBL" id="RJX48876.1"/>
    </source>
</evidence>
<dbReference type="OrthoDB" id="10357at2157"/>
<gene>
    <name evidence="2" type="ORF">DP106_10850</name>
</gene>
<dbReference type="Pfam" id="PF10604">
    <property type="entry name" value="Polyketide_cyc2"/>
    <property type="match status" value="1"/>
</dbReference>
<proteinExistence type="predicted"/>
<feature type="region of interest" description="Disordered" evidence="1">
    <location>
        <begin position="160"/>
        <end position="182"/>
    </location>
</feature>
<dbReference type="InterPro" id="IPR023393">
    <property type="entry name" value="START-like_dom_sf"/>
</dbReference>
<dbReference type="Gene3D" id="3.30.530.20">
    <property type="match status" value="1"/>
</dbReference>
<dbReference type="InterPro" id="IPR019587">
    <property type="entry name" value="Polyketide_cyclase/dehydratase"/>
</dbReference>
<protein>
    <submittedName>
        <fullName evidence="2">Cyclase</fullName>
    </submittedName>
</protein>
<comment type="caution">
    <text evidence="2">The sequence shown here is derived from an EMBL/GenBank/DDBJ whole genome shotgun (WGS) entry which is preliminary data.</text>
</comment>
<keyword evidence="3" id="KW-1185">Reference proteome</keyword>
<dbReference type="EMBL" id="QMDW01000015">
    <property type="protein sequence ID" value="RJX48876.1"/>
    <property type="molecule type" value="Genomic_DNA"/>
</dbReference>
<name>A0A3A6QMF2_9EURY</name>
<dbReference type="CDD" id="cd07820">
    <property type="entry name" value="SRPBCC_3"/>
    <property type="match status" value="1"/>
</dbReference>
<evidence type="ECO:0000313" key="3">
    <source>
        <dbReference type="Proteomes" id="UP000281564"/>
    </source>
</evidence>
<reference evidence="2 3" key="1">
    <citation type="submission" date="2018-06" db="EMBL/GenBank/DDBJ databases">
        <title>Halonotius sp. F13-13 a new haloarchaeeon isolated from a solar saltern from Isla Cristina, Huelva, Spain.</title>
        <authorList>
            <person name="Duran-Viseras A."/>
            <person name="Sanchez-Porro C."/>
            <person name="Ventosa A."/>
        </authorList>
    </citation>
    <scope>NUCLEOTIDE SEQUENCE [LARGE SCALE GENOMIC DNA]</scope>
    <source>
        <strain evidence="2 3">CECT 7525</strain>
    </source>
</reference>
<dbReference type="Proteomes" id="UP000281564">
    <property type="component" value="Unassembled WGS sequence"/>
</dbReference>
<dbReference type="AlphaFoldDB" id="A0A3A6QMF2"/>
<accession>A0A3A6QMF2</accession>
<dbReference type="RefSeq" id="WP_120085263.1">
    <property type="nucleotide sequence ID" value="NZ_QMDW01000015.1"/>
</dbReference>
<organism evidence="2 3">
    <name type="scientific">Halonotius pteroides</name>
    <dbReference type="NCBI Taxonomy" id="268735"/>
    <lineage>
        <taxon>Archaea</taxon>
        <taxon>Methanobacteriati</taxon>
        <taxon>Methanobacteriota</taxon>
        <taxon>Stenosarchaea group</taxon>
        <taxon>Halobacteria</taxon>
        <taxon>Halobacteriales</taxon>
        <taxon>Haloferacaceae</taxon>
        <taxon>Halonotius</taxon>
    </lineage>
</organism>
<evidence type="ECO:0000256" key="1">
    <source>
        <dbReference type="SAM" id="MobiDB-lite"/>
    </source>
</evidence>